<comment type="catalytic activity">
    <reaction evidence="11">
        <text>hydrogencarbonate + L-glutamine + 2 ATP + H2O = carbamoyl phosphate + L-glutamate + 2 ADP + phosphate + 2 H(+)</text>
        <dbReference type="Rhea" id="RHEA:18633"/>
        <dbReference type="ChEBI" id="CHEBI:15377"/>
        <dbReference type="ChEBI" id="CHEBI:15378"/>
        <dbReference type="ChEBI" id="CHEBI:17544"/>
        <dbReference type="ChEBI" id="CHEBI:29985"/>
        <dbReference type="ChEBI" id="CHEBI:30616"/>
        <dbReference type="ChEBI" id="CHEBI:43474"/>
        <dbReference type="ChEBI" id="CHEBI:58228"/>
        <dbReference type="ChEBI" id="CHEBI:58359"/>
        <dbReference type="ChEBI" id="CHEBI:456216"/>
        <dbReference type="EC" id="6.3.5.5"/>
    </reaction>
</comment>
<comment type="pathway">
    <text evidence="1">Amino-acid biosynthesis; L-arginine biosynthesis; carbamoyl phosphate from bicarbonate: step 1/1.</text>
</comment>
<proteinExistence type="inferred from homology"/>
<accession>A0A177TYS3</accession>
<feature type="region of interest" description="Disordered" evidence="13">
    <location>
        <begin position="32"/>
        <end position="67"/>
    </location>
</feature>
<dbReference type="Pfam" id="PF00988">
    <property type="entry name" value="CPSase_sm_chain"/>
    <property type="match status" value="1"/>
</dbReference>
<evidence type="ECO:0000256" key="6">
    <source>
        <dbReference type="ARBA" id="ARBA00022840"/>
    </source>
</evidence>
<dbReference type="PRINTS" id="PR00099">
    <property type="entry name" value="CPSGATASE"/>
</dbReference>
<comment type="caution">
    <text evidence="15">The sequence shown here is derived from an EMBL/GenBank/DDBJ whole genome shotgun (WGS) entry which is preliminary data.</text>
</comment>
<keyword evidence="4" id="KW-0436">Ligase</keyword>
<comment type="catalytic activity">
    <reaction evidence="12">
        <text>L-glutamine + H2O = L-glutamate + NH4(+)</text>
        <dbReference type="Rhea" id="RHEA:15889"/>
        <dbReference type="ChEBI" id="CHEBI:15377"/>
        <dbReference type="ChEBI" id="CHEBI:28938"/>
        <dbReference type="ChEBI" id="CHEBI:29985"/>
        <dbReference type="ChEBI" id="CHEBI:58359"/>
    </reaction>
</comment>
<dbReference type="HAMAP" id="MF_01209">
    <property type="entry name" value="CPSase_S_chain"/>
    <property type="match status" value="1"/>
</dbReference>
<dbReference type="SUPFAM" id="SSF52021">
    <property type="entry name" value="Carbamoyl phosphate synthetase, small subunit N-terminal domain"/>
    <property type="match status" value="1"/>
</dbReference>
<dbReference type="Gene3D" id="3.40.50.880">
    <property type="match status" value="1"/>
</dbReference>
<dbReference type="InterPro" id="IPR002474">
    <property type="entry name" value="CarbamoylP_synth_ssu_N"/>
</dbReference>
<dbReference type="SMART" id="SM01097">
    <property type="entry name" value="CPSase_sm_chain"/>
    <property type="match status" value="1"/>
</dbReference>
<evidence type="ECO:0000256" key="13">
    <source>
        <dbReference type="SAM" id="MobiDB-lite"/>
    </source>
</evidence>
<evidence type="ECO:0000256" key="4">
    <source>
        <dbReference type="ARBA" id="ARBA00022598"/>
    </source>
</evidence>
<dbReference type="SUPFAM" id="SSF52317">
    <property type="entry name" value="Class I glutamine amidotransferase-like"/>
    <property type="match status" value="1"/>
</dbReference>
<gene>
    <name evidence="15" type="ORF">A4X03_0g5736</name>
</gene>
<dbReference type="InterPro" id="IPR006274">
    <property type="entry name" value="CarbamoylP_synth_ssu"/>
</dbReference>
<dbReference type="GO" id="GO:0005524">
    <property type="term" value="F:ATP binding"/>
    <property type="evidence" value="ECO:0007669"/>
    <property type="project" value="UniProtKB-KW"/>
</dbReference>
<evidence type="ECO:0000256" key="8">
    <source>
        <dbReference type="ARBA" id="ARBA00044031"/>
    </source>
</evidence>
<organism evidence="15 16">
    <name type="scientific">Tilletia caries</name>
    <name type="common">wheat bunt fungus</name>
    <dbReference type="NCBI Taxonomy" id="13290"/>
    <lineage>
        <taxon>Eukaryota</taxon>
        <taxon>Fungi</taxon>
        <taxon>Dikarya</taxon>
        <taxon>Basidiomycota</taxon>
        <taxon>Ustilaginomycotina</taxon>
        <taxon>Exobasidiomycetes</taxon>
        <taxon>Tilletiales</taxon>
        <taxon>Tilletiaceae</taxon>
        <taxon>Tilletia</taxon>
    </lineage>
</organism>
<evidence type="ECO:0000256" key="9">
    <source>
        <dbReference type="ARBA" id="ARBA00044168"/>
    </source>
</evidence>
<dbReference type="AlphaFoldDB" id="A0A177TYS3"/>
<dbReference type="CDD" id="cd01744">
    <property type="entry name" value="GATase1_CPSase"/>
    <property type="match status" value="1"/>
</dbReference>
<keyword evidence="5" id="KW-0547">Nucleotide-binding</keyword>
<reference evidence="15" key="1">
    <citation type="submission" date="2016-04" db="EMBL/GenBank/DDBJ databases">
        <authorList>
            <person name="Nguyen H.D."/>
            <person name="Kesanakurti P."/>
            <person name="Cullis J."/>
            <person name="Levesque C.A."/>
            <person name="Hambleton S."/>
        </authorList>
    </citation>
    <scope>NUCLEOTIDE SEQUENCE</scope>
    <source>
        <strain evidence="15">DAOMC 238032</strain>
    </source>
</reference>
<evidence type="ECO:0000256" key="2">
    <source>
        <dbReference type="ARBA" id="ARBA00007800"/>
    </source>
</evidence>
<feature type="compositionally biased region" description="Low complexity" evidence="13">
    <location>
        <begin position="32"/>
        <end position="58"/>
    </location>
</feature>
<dbReference type="GO" id="GO:0006207">
    <property type="term" value="P:'de novo' pyrimidine nucleobase biosynthetic process"/>
    <property type="evidence" value="ECO:0007669"/>
    <property type="project" value="InterPro"/>
</dbReference>
<keyword evidence="6" id="KW-0067">ATP-binding</keyword>
<name>A0A177TYS3_9BASI</name>
<dbReference type="Pfam" id="PF00117">
    <property type="entry name" value="GATase"/>
    <property type="match status" value="1"/>
</dbReference>
<dbReference type="NCBIfam" id="NF009475">
    <property type="entry name" value="PRK12838.1"/>
    <property type="match status" value="1"/>
</dbReference>
<evidence type="ECO:0000256" key="3">
    <source>
        <dbReference type="ARBA" id="ARBA00012738"/>
    </source>
</evidence>
<evidence type="ECO:0000259" key="14">
    <source>
        <dbReference type="SMART" id="SM01097"/>
    </source>
</evidence>
<dbReference type="Proteomes" id="UP000077671">
    <property type="component" value="Unassembled WGS sequence"/>
</dbReference>
<dbReference type="PANTHER" id="PTHR43418">
    <property type="entry name" value="MULTIFUNCTIONAL TRYPTOPHAN BIOSYNTHESIS PROTEIN-RELATED"/>
    <property type="match status" value="1"/>
</dbReference>
<evidence type="ECO:0000256" key="1">
    <source>
        <dbReference type="ARBA" id="ARBA00005077"/>
    </source>
</evidence>
<evidence type="ECO:0000256" key="7">
    <source>
        <dbReference type="ARBA" id="ARBA00022962"/>
    </source>
</evidence>
<dbReference type="NCBIfam" id="TIGR01368">
    <property type="entry name" value="CPSaseIIsmall"/>
    <property type="match status" value="1"/>
</dbReference>
<dbReference type="Gene3D" id="3.50.30.20">
    <property type="entry name" value="Carbamoyl-phosphate synthase small subunit, N-terminal domain"/>
    <property type="match status" value="1"/>
</dbReference>
<comment type="subunit">
    <text evidence="8">Heterodimer composed of 2 chains; the small (or glutamine) chain promotes the hydrolysis of glutamine to ammonia, which is used by the large (or ammonia) chain to synthesize carbamoyl phosphate.</text>
</comment>
<dbReference type="InterPro" id="IPR035686">
    <property type="entry name" value="CPSase_GATase1"/>
</dbReference>
<dbReference type="PANTHER" id="PTHR43418:SF7">
    <property type="entry name" value="CARBAMOYL-PHOSPHATE SYNTHASE SMALL CHAIN"/>
    <property type="match status" value="1"/>
</dbReference>
<dbReference type="InterPro" id="IPR029062">
    <property type="entry name" value="Class_I_gatase-like"/>
</dbReference>
<evidence type="ECO:0000256" key="10">
    <source>
        <dbReference type="ARBA" id="ARBA00044340"/>
    </source>
</evidence>
<protein>
    <recommendedName>
        <fullName evidence="9">Carbamoyl phosphate synthase arginine-specific small chain</fullName>
        <ecNumber evidence="3">6.3.5.5</ecNumber>
    </recommendedName>
    <alternativeName>
        <fullName evidence="10">Arginine-specific carbamoyl phosphate synthetase, glutamine chain</fullName>
    </alternativeName>
</protein>
<dbReference type="PRINTS" id="PR00096">
    <property type="entry name" value="GATASE"/>
</dbReference>
<feature type="domain" description="Carbamoyl-phosphate synthase small subunit N-terminal" evidence="14">
    <location>
        <begin position="61"/>
        <end position="208"/>
    </location>
</feature>
<dbReference type="GO" id="GO:0006541">
    <property type="term" value="P:glutamine metabolic process"/>
    <property type="evidence" value="ECO:0007669"/>
    <property type="project" value="InterPro"/>
</dbReference>
<reference evidence="15" key="2">
    <citation type="journal article" date="2019" name="IMA Fungus">
        <title>Genome sequencing and comparison of five Tilletia species to identify candidate genes for the detection of regulated species infecting wheat.</title>
        <authorList>
            <person name="Nguyen H.D.T."/>
            <person name="Sultana T."/>
            <person name="Kesanakurti P."/>
            <person name="Hambleton S."/>
        </authorList>
    </citation>
    <scope>NUCLEOTIDE SEQUENCE</scope>
    <source>
        <strain evidence="15">DAOMC 238032</strain>
    </source>
</reference>
<dbReference type="EMBL" id="LWDD02000959">
    <property type="protein sequence ID" value="KAE8254326.1"/>
    <property type="molecule type" value="Genomic_DNA"/>
</dbReference>
<dbReference type="InterPro" id="IPR050472">
    <property type="entry name" value="Anth_synth/Amidotransfase"/>
</dbReference>
<dbReference type="InterPro" id="IPR017926">
    <property type="entry name" value="GATASE"/>
</dbReference>
<keyword evidence="7" id="KW-0315">Glutamine amidotransferase</keyword>
<dbReference type="InterPro" id="IPR036480">
    <property type="entry name" value="CarbP_synth_ssu_N_sf"/>
</dbReference>
<dbReference type="EC" id="6.3.5.5" evidence="3"/>
<evidence type="ECO:0000256" key="5">
    <source>
        <dbReference type="ARBA" id="ARBA00022741"/>
    </source>
</evidence>
<dbReference type="PROSITE" id="PS51273">
    <property type="entry name" value="GATASE_TYPE_1"/>
    <property type="match status" value="1"/>
</dbReference>
<evidence type="ECO:0000313" key="16">
    <source>
        <dbReference type="Proteomes" id="UP000077671"/>
    </source>
</evidence>
<sequence length="502" mass="53222">MTMTPSIRLAASLARRSLNSTAPPARLPIAISTTTTTTTTRSYASTSTTAPLTHTHAPPSQPATLHLKTGQKFNGKTFGAPRSVFGETVFTTSITSYTESLTDPSYQGQILAFTQPLMGNYGVPDNFSGGSPVEHPKDVDVGALMESNRLQAAGIIVSNLSERFSHFAAKESLATWAARHNVPGISGIDTRALTTLLRDQGSTLGAIVVGEGHEAPPSQDSFVDPMTENLIARVSTKTAYTIHPVGGASAARAHIALLDFGCKANILRSLLRCGASVTVLPWNYDFNAVRDSFDGLFLSNGPGSPYSIPEAIETVKVAIEQWRRPIFGICMGNQIIGIAAGLKAYRMKFGNRGHNQPVVALASVGTSVRAGRVYITSQNHGYALEYIHGLKPGQEGAWPKGWIPWFVNANDGSIEGIKSTPDSGKAVWAAQFHPEHAGGPEDCSGMFEDYISQVEYAKQSRKVESGGSFAGDEAGRVPAELLAEAPNKGQPGDVLATVAVAA</sequence>
<evidence type="ECO:0000313" key="15">
    <source>
        <dbReference type="EMBL" id="KAE8254326.1"/>
    </source>
</evidence>
<dbReference type="PRINTS" id="PR00097">
    <property type="entry name" value="ANTSNTHASEII"/>
</dbReference>
<dbReference type="GO" id="GO:0004088">
    <property type="term" value="F:carbamoyl-phosphate synthase (glutamine-hydrolyzing) activity"/>
    <property type="evidence" value="ECO:0007669"/>
    <property type="project" value="UniProtKB-EC"/>
</dbReference>
<evidence type="ECO:0000256" key="11">
    <source>
        <dbReference type="ARBA" id="ARBA00048816"/>
    </source>
</evidence>
<comment type="similarity">
    <text evidence="2">Belongs to the CarA family.</text>
</comment>
<evidence type="ECO:0000256" key="12">
    <source>
        <dbReference type="ARBA" id="ARBA00049285"/>
    </source>
</evidence>